<keyword evidence="3 5" id="KW-1133">Transmembrane helix</keyword>
<evidence type="ECO:0000256" key="1">
    <source>
        <dbReference type="ARBA" id="ARBA00004141"/>
    </source>
</evidence>
<comment type="subcellular location">
    <subcellularLocation>
        <location evidence="1">Membrane</location>
        <topology evidence="1">Multi-pass membrane protein</topology>
    </subcellularLocation>
</comment>
<organism evidence="7 8">
    <name type="scientific">Arthrobacter gyeryongensis</name>
    <dbReference type="NCBI Taxonomy" id="1650592"/>
    <lineage>
        <taxon>Bacteria</taxon>
        <taxon>Bacillati</taxon>
        <taxon>Actinomycetota</taxon>
        <taxon>Actinomycetes</taxon>
        <taxon>Micrococcales</taxon>
        <taxon>Micrococcaceae</taxon>
        <taxon>Arthrobacter</taxon>
    </lineage>
</organism>
<evidence type="ECO:0000256" key="2">
    <source>
        <dbReference type="ARBA" id="ARBA00022692"/>
    </source>
</evidence>
<feature type="transmembrane region" description="Helical" evidence="5">
    <location>
        <begin position="7"/>
        <end position="28"/>
    </location>
</feature>
<protein>
    <recommendedName>
        <fullName evidence="6">Cation efflux protein transmembrane domain-containing protein</fullName>
    </recommendedName>
</protein>
<evidence type="ECO:0000259" key="6">
    <source>
        <dbReference type="Pfam" id="PF01545"/>
    </source>
</evidence>
<gene>
    <name evidence="7" type="ORF">GCM10023346_17400</name>
</gene>
<keyword evidence="4 5" id="KW-0472">Membrane</keyword>
<dbReference type="Gene3D" id="1.20.1510.10">
    <property type="entry name" value="Cation efflux protein transmembrane domain"/>
    <property type="match status" value="1"/>
</dbReference>
<comment type="caution">
    <text evidence="7">The sequence shown here is derived from an EMBL/GenBank/DDBJ whole genome shotgun (WGS) entry which is preliminary data.</text>
</comment>
<evidence type="ECO:0000256" key="3">
    <source>
        <dbReference type="ARBA" id="ARBA00022989"/>
    </source>
</evidence>
<proteinExistence type="predicted"/>
<keyword evidence="2 5" id="KW-0812">Transmembrane</keyword>
<reference evidence="8" key="1">
    <citation type="journal article" date="2019" name="Int. J. Syst. Evol. Microbiol.">
        <title>The Global Catalogue of Microorganisms (GCM) 10K type strain sequencing project: providing services to taxonomists for standard genome sequencing and annotation.</title>
        <authorList>
            <consortium name="The Broad Institute Genomics Platform"/>
            <consortium name="The Broad Institute Genome Sequencing Center for Infectious Disease"/>
            <person name="Wu L."/>
            <person name="Ma J."/>
        </authorList>
    </citation>
    <scope>NUCLEOTIDE SEQUENCE [LARGE SCALE GENOMIC DNA]</scope>
    <source>
        <strain evidence="8">JCM 18514</strain>
    </source>
</reference>
<feature type="domain" description="Cation efflux protein transmembrane" evidence="6">
    <location>
        <begin position="9"/>
        <end position="62"/>
    </location>
</feature>
<sequence>MTRTRRLSVVLILNLVLVAGLVVVGISANSLGVLAEGAEYLADAAAIGGSLLAVRVSKLPPTS</sequence>
<evidence type="ECO:0000313" key="7">
    <source>
        <dbReference type="EMBL" id="GAA5193226.1"/>
    </source>
</evidence>
<evidence type="ECO:0000313" key="8">
    <source>
        <dbReference type="Proteomes" id="UP001500200"/>
    </source>
</evidence>
<dbReference type="InterPro" id="IPR058533">
    <property type="entry name" value="Cation_efflux_TM"/>
</dbReference>
<evidence type="ECO:0000256" key="4">
    <source>
        <dbReference type="ARBA" id="ARBA00023136"/>
    </source>
</evidence>
<dbReference type="InterPro" id="IPR027469">
    <property type="entry name" value="Cation_efflux_TMD_sf"/>
</dbReference>
<evidence type="ECO:0000256" key="5">
    <source>
        <dbReference type="SAM" id="Phobius"/>
    </source>
</evidence>
<keyword evidence="8" id="KW-1185">Reference proteome</keyword>
<dbReference type="Pfam" id="PF01545">
    <property type="entry name" value="Cation_efflux"/>
    <property type="match status" value="1"/>
</dbReference>
<dbReference type="Proteomes" id="UP001500200">
    <property type="component" value="Unassembled WGS sequence"/>
</dbReference>
<dbReference type="RefSeq" id="WP_345448889.1">
    <property type="nucleotide sequence ID" value="NZ_BAABKK010000010.1"/>
</dbReference>
<dbReference type="EMBL" id="BAABKK010000010">
    <property type="protein sequence ID" value="GAA5193226.1"/>
    <property type="molecule type" value="Genomic_DNA"/>
</dbReference>
<dbReference type="SUPFAM" id="SSF161111">
    <property type="entry name" value="Cation efflux protein transmembrane domain-like"/>
    <property type="match status" value="1"/>
</dbReference>
<name>A0ABP9SAP1_9MICC</name>
<accession>A0ABP9SAP1</accession>